<name>A0A4V4HCY4_DENBC</name>
<evidence type="ECO:0000313" key="1">
    <source>
        <dbReference type="EMBL" id="THU85155.1"/>
    </source>
</evidence>
<organism evidence="1 2">
    <name type="scientific">Dendrothele bispora (strain CBS 962.96)</name>
    <dbReference type="NCBI Taxonomy" id="1314807"/>
    <lineage>
        <taxon>Eukaryota</taxon>
        <taxon>Fungi</taxon>
        <taxon>Dikarya</taxon>
        <taxon>Basidiomycota</taxon>
        <taxon>Agaricomycotina</taxon>
        <taxon>Agaricomycetes</taxon>
        <taxon>Agaricomycetidae</taxon>
        <taxon>Agaricales</taxon>
        <taxon>Agaricales incertae sedis</taxon>
        <taxon>Dendrothele</taxon>
    </lineage>
</organism>
<gene>
    <name evidence="1" type="ORF">K435DRAFT_869587</name>
</gene>
<keyword evidence="2" id="KW-1185">Reference proteome</keyword>
<dbReference type="EMBL" id="ML179563">
    <property type="protein sequence ID" value="THU85155.1"/>
    <property type="molecule type" value="Genomic_DNA"/>
</dbReference>
<protein>
    <submittedName>
        <fullName evidence="1">Uncharacterized protein</fullName>
    </submittedName>
</protein>
<evidence type="ECO:0000313" key="2">
    <source>
        <dbReference type="Proteomes" id="UP000297245"/>
    </source>
</evidence>
<dbReference type="Proteomes" id="UP000297245">
    <property type="component" value="Unassembled WGS sequence"/>
</dbReference>
<sequence>MIVRSNKRLRHLGSQEVFPPLLSKKYFGMYGDRCYISVPTLANVKHCVLAYNYYSWRSSPPIFVVLGLRNEDQRTIPWIDVIAPSSTLKIADIWESYCDSGQRFERRRNGKTVASAALEDGLYAIATIENRTHLQRGEFNIKIDIEERLELGVLYQLDCKECDHHQCEAPHQVQGINKINTGPREKQAENLTKRWKTGTKGTGTGRRGWDWKKKMVTWRHIPVEDNDGHDVEGNQA</sequence>
<accession>A0A4V4HCY4</accession>
<dbReference type="AlphaFoldDB" id="A0A4V4HCY4"/>
<proteinExistence type="predicted"/>
<reference evidence="1 2" key="1">
    <citation type="journal article" date="2019" name="Nat. Ecol. Evol.">
        <title>Megaphylogeny resolves global patterns of mushroom evolution.</title>
        <authorList>
            <person name="Varga T."/>
            <person name="Krizsan K."/>
            <person name="Foldi C."/>
            <person name="Dima B."/>
            <person name="Sanchez-Garcia M."/>
            <person name="Sanchez-Ramirez S."/>
            <person name="Szollosi G.J."/>
            <person name="Szarkandi J.G."/>
            <person name="Papp V."/>
            <person name="Albert L."/>
            <person name="Andreopoulos W."/>
            <person name="Angelini C."/>
            <person name="Antonin V."/>
            <person name="Barry K.W."/>
            <person name="Bougher N.L."/>
            <person name="Buchanan P."/>
            <person name="Buyck B."/>
            <person name="Bense V."/>
            <person name="Catcheside P."/>
            <person name="Chovatia M."/>
            <person name="Cooper J."/>
            <person name="Damon W."/>
            <person name="Desjardin D."/>
            <person name="Finy P."/>
            <person name="Geml J."/>
            <person name="Haridas S."/>
            <person name="Hughes K."/>
            <person name="Justo A."/>
            <person name="Karasinski D."/>
            <person name="Kautmanova I."/>
            <person name="Kiss B."/>
            <person name="Kocsube S."/>
            <person name="Kotiranta H."/>
            <person name="LaButti K.M."/>
            <person name="Lechner B.E."/>
            <person name="Liimatainen K."/>
            <person name="Lipzen A."/>
            <person name="Lukacs Z."/>
            <person name="Mihaltcheva S."/>
            <person name="Morgado L.N."/>
            <person name="Niskanen T."/>
            <person name="Noordeloos M.E."/>
            <person name="Ohm R.A."/>
            <person name="Ortiz-Santana B."/>
            <person name="Ovrebo C."/>
            <person name="Racz N."/>
            <person name="Riley R."/>
            <person name="Savchenko A."/>
            <person name="Shiryaev A."/>
            <person name="Soop K."/>
            <person name="Spirin V."/>
            <person name="Szebenyi C."/>
            <person name="Tomsovsky M."/>
            <person name="Tulloss R.E."/>
            <person name="Uehling J."/>
            <person name="Grigoriev I.V."/>
            <person name="Vagvolgyi C."/>
            <person name="Papp T."/>
            <person name="Martin F.M."/>
            <person name="Miettinen O."/>
            <person name="Hibbett D.S."/>
            <person name="Nagy L.G."/>
        </authorList>
    </citation>
    <scope>NUCLEOTIDE SEQUENCE [LARGE SCALE GENOMIC DNA]</scope>
    <source>
        <strain evidence="1 2">CBS 962.96</strain>
    </source>
</reference>